<feature type="domain" description="Aldehyde dehydrogenase" evidence="2">
    <location>
        <begin position="29"/>
        <end position="160"/>
    </location>
</feature>
<dbReference type="InterPro" id="IPR016163">
    <property type="entry name" value="Ald_DH_C"/>
</dbReference>
<proteinExistence type="predicted"/>
<dbReference type="SUPFAM" id="SSF53720">
    <property type="entry name" value="ALDH-like"/>
    <property type="match status" value="1"/>
</dbReference>
<dbReference type="InterPro" id="IPR016162">
    <property type="entry name" value="Ald_DH_N"/>
</dbReference>
<dbReference type="EMBL" id="ML743564">
    <property type="protein sequence ID" value="KAE8139746.1"/>
    <property type="molecule type" value="Genomic_DNA"/>
</dbReference>
<dbReference type="PANTHER" id="PTHR43111">
    <property type="entry name" value="ALDEHYDE DEHYDROGENASE B-RELATED"/>
    <property type="match status" value="1"/>
</dbReference>
<evidence type="ECO:0000313" key="4">
    <source>
        <dbReference type="Proteomes" id="UP000325672"/>
    </source>
</evidence>
<dbReference type="GO" id="GO:0016620">
    <property type="term" value="F:oxidoreductase activity, acting on the aldehyde or oxo group of donors, NAD or NADP as acceptor"/>
    <property type="evidence" value="ECO:0007669"/>
    <property type="project" value="InterPro"/>
</dbReference>
<sequence>MESKSNSRSHPPQFSAIIAGNIDERTDNIRYRQRQFHRLQSNILQHLTELKEAISQDSGHSVEEVQTEVCLALKEIRSHYSSLSLEQSVQVEYRVARGEDNLDRKKGTGIVYIIPTTHTIFYSVIAALSAALAAGNCIILELPKTTSRVTALLRRILTKALDSDTFTISESRPDADFLSTTLVLNQQCPKCVTPSPNLESPNTLRTVAVVDRTANLQEAAVDLVRARFAFNGCSPHAPDVVLVNQFCMQPFVELVIKHAAKHLGSDNRGANSLPKRPKQLSVLDQISSEEGVKVIVSGTGWGIALVQNR</sequence>
<dbReference type="Gene3D" id="3.40.309.10">
    <property type="entry name" value="Aldehyde Dehydrogenase, Chain A, domain 2"/>
    <property type="match status" value="1"/>
</dbReference>
<dbReference type="RefSeq" id="XP_031915809.1">
    <property type="nucleotide sequence ID" value="XM_032056981.1"/>
</dbReference>
<keyword evidence="1" id="KW-1133">Transmembrane helix</keyword>
<evidence type="ECO:0000259" key="2">
    <source>
        <dbReference type="Pfam" id="PF00171"/>
    </source>
</evidence>
<keyword evidence="4" id="KW-1185">Reference proteome</keyword>
<evidence type="ECO:0000256" key="1">
    <source>
        <dbReference type="SAM" id="Phobius"/>
    </source>
</evidence>
<dbReference type="AlphaFoldDB" id="A0A5N6SYJ0"/>
<feature type="transmembrane region" description="Helical" evidence="1">
    <location>
        <begin position="110"/>
        <end position="134"/>
    </location>
</feature>
<name>A0A5N6SYJ0_ASPPS</name>
<accession>A0A5N6SYJ0</accession>
<dbReference type="GeneID" id="43641191"/>
<dbReference type="Pfam" id="PF00171">
    <property type="entry name" value="Aldedh"/>
    <property type="match status" value="1"/>
</dbReference>
<dbReference type="OrthoDB" id="5596991at2759"/>
<dbReference type="PANTHER" id="PTHR43111:SF1">
    <property type="entry name" value="ALDEHYDE DEHYDROGENASE B-RELATED"/>
    <property type="match status" value="1"/>
</dbReference>
<protein>
    <submittedName>
        <fullName evidence="3">Aldehyde/histidinol dehydrogenase</fullName>
    </submittedName>
</protein>
<organism evidence="3 4">
    <name type="scientific">Aspergillus pseudotamarii</name>
    <dbReference type="NCBI Taxonomy" id="132259"/>
    <lineage>
        <taxon>Eukaryota</taxon>
        <taxon>Fungi</taxon>
        <taxon>Dikarya</taxon>
        <taxon>Ascomycota</taxon>
        <taxon>Pezizomycotina</taxon>
        <taxon>Eurotiomycetes</taxon>
        <taxon>Eurotiomycetidae</taxon>
        <taxon>Eurotiales</taxon>
        <taxon>Aspergillaceae</taxon>
        <taxon>Aspergillus</taxon>
        <taxon>Aspergillus subgen. Circumdati</taxon>
    </lineage>
</organism>
<gene>
    <name evidence="3" type="ORF">BDV38DRAFT_269543</name>
</gene>
<evidence type="ECO:0000313" key="3">
    <source>
        <dbReference type="EMBL" id="KAE8139746.1"/>
    </source>
</evidence>
<reference evidence="3 4" key="1">
    <citation type="submission" date="2019-04" db="EMBL/GenBank/DDBJ databases">
        <title>Friends and foes A comparative genomics study of 23 Aspergillus species from section Flavi.</title>
        <authorList>
            <consortium name="DOE Joint Genome Institute"/>
            <person name="Kjaerbolling I."/>
            <person name="Vesth T."/>
            <person name="Frisvad J.C."/>
            <person name="Nybo J.L."/>
            <person name="Theobald S."/>
            <person name="Kildgaard S."/>
            <person name="Isbrandt T."/>
            <person name="Kuo A."/>
            <person name="Sato A."/>
            <person name="Lyhne E.K."/>
            <person name="Kogle M.E."/>
            <person name="Wiebenga A."/>
            <person name="Kun R.S."/>
            <person name="Lubbers R.J."/>
            <person name="Makela M.R."/>
            <person name="Barry K."/>
            <person name="Chovatia M."/>
            <person name="Clum A."/>
            <person name="Daum C."/>
            <person name="Haridas S."/>
            <person name="He G."/>
            <person name="LaButti K."/>
            <person name="Lipzen A."/>
            <person name="Mondo S."/>
            <person name="Riley R."/>
            <person name="Salamov A."/>
            <person name="Simmons B.A."/>
            <person name="Magnuson J.K."/>
            <person name="Henrissat B."/>
            <person name="Mortensen U.H."/>
            <person name="Larsen T.O."/>
            <person name="Devries R.P."/>
            <person name="Grigoriev I.V."/>
            <person name="Machida M."/>
            <person name="Baker S.E."/>
            <person name="Andersen M.R."/>
        </authorList>
    </citation>
    <scope>NUCLEOTIDE SEQUENCE [LARGE SCALE GENOMIC DNA]</scope>
    <source>
        <strain evidence="3 4">CBS 117625</strain>
    </source>
</reference>
<keyword evidence="1" id="KW-0812">Transmembrane</keyword>
<keyword evidence="1" id="KW-0472">Membrane</keyword>
<dbReference type="Gene3D" id="3.40.605.10">
    <property type="entry name" value="Aldehyde Dehydrogenase, Chain A, domain 1"/>
    <property type="match status" value="1"/>
</dbReference>
<dbReference type="Proteomes" id="UP000325672">
    <property type="component" value="Unassembled WGS sequence"/>
</dbReference>
<dbReference type="InterPro" id="IPR015590">
    <property type="entry name" value="Aldehyde_DH_dom"/>
</dbReference>
<dbReference type="InterPro" id="IPR016161">
    <property type="entry name" value="Ald_DH/histidinol_DH"/>
</dbReference>